<dbReference type="AlphaFoldDB" id="A0AA39H8E4"/>
<dbReference type="Pfam" id="PF10318">
    <property type="entry name" value="7TM_GPCR_Srh"/>
    <property type="match status" value="1"/>
</dbReference>
<proteinExistence type="predicted"/>
<reference evidence="2" key="1">
    <citation type="submission" date="2023-06" db="EMBL/GenBank/DDBJ databases">
        <title>Genomic analysis of the entomopathogenic nematode Steinernema hermaphroditum.</title>
        <authorList>
            <person name="Schwarz E.M."/>
            <person name="Heppert J.K."/>
            <person name="Baniya A."/>
            <person name="Schwartz H.T."/>
            <person name="Tan C.-H."/>
            <person name="Antoshechkin I."/>
            <person name="Sternberg P.W."/>
            <person name="Goodrich-Blair H."/>
            <person name="Dillman A.R."/>
        </authorList>
    </citation>
    <scope>NUCLEOTIDE SEQUENCE</scope>
    <source>
        <strain evidence="2">PS9179</strain>
        <tissue evidence="2">Whole animal</tissue>
    </source>
</reference>
<keyword evidence="1" id="KW-1133">Transmembrane helix</keyword>
<accession>A0AA39H8E4</accession>
<keyword evidence="1" id="KW-0812">Transmembrane</keyword>
<dbReference type="Proteomes" id="UP001175271">
    <property type="component" value="Unassembled WGS sequence"/>
</dbReference>
<comment type="caution">
    <text evidence="2">The sequence shown here is derived from an EMBL/GenBank/DDBJ whole genome shotgun (WGS) entry which is preliminary data.</text>
</comment>
<organism evidence="2 3">
    <name type="scientific">Steinernema hermaphroditum</name>
    <dbReference type="NCBI Taxonomy" id="289476"/>
    <lineage>
        <taxon>Eukaryota</taxon>
        <taxon>Metazoa</taxon>
        <taxon>Ecdysozoa</taxon>
        <taxon>Nematoda</taxon>
        <taxon>Chromadorea</taxon>
        <taxon>Rhabditida</taxon>
        <taxon>Tylenchina</taxon>
        <taxon>Panagrolaimomorpha</taxon>
        <taxon>Strongyloidoidea</taxon>
        <taxon>Steinernematidae</taxon>
        <taxon>Steinernema</taxon>
    </lineage>
</organism>
<feature type="transmembrane region" description="Helical" evidence="1">
    <location>
        <begin position="52"/>
        <end position="78"/>
    </location>
</feature>
<evidence type="ECO:0000313" key="2">
    <source>
        <dbReference type="EMBL" id="KAK0401140.1"/>
    </source>
</evidence>
<evidence type="ECO:0000256" key="1">
    <source>
        <dbReference type="SAM" id="Phobius"/>
    </source>
</evidence>
<evidence type="ECO:0000313" key="3">
    <source>
        <dbReference type="Proteomes" id="UP001175271"/>
    </source>
</evidence>
<dbReference type="EMBL" id="JAUCMV010000004">
    <property type="protein sequence ID" value="KAK0401140.1"/>
    <property type="molecule type" value="Genomic_DNA"/>
</dbReference>
<feature type="transmembrane region" description="Helical" evidence="1">
    <location>
        <begin position="20"/>
        <end position="40"/>
    </location>
</feature>
<protein>
    <recommendedName>
        <fullName evidence="4">G-protein coupled receptors family 1 profile domain-containing protein</fullName>
    </recommendedName>
</protein>
<keyword evidence="1" id="KW-0472">Membrane</keyword>
<name>A0AA39H8E4_9BILA</name>
<keyword evidence="3" id="KW-1185">Reference proteome</keyword>
<feature type="transmembrane region" description="Helical" evidence="1">
    <location>
        <begin position="98"/>
        <end position="121"/>
    </location>
</feature>
<dbReference type="InterPro" id="IPR019422">
    <property type="entry name" value="7TM_GPCR_serpentine_rcpt_Srh"/>
</dbReference>
<feature type="transmembrane region" description="Helical" evidence="1">
    <location>
        <begin position="141"/>
        <end position="166"/>
    </location>
</feature>
<gene>
    <name evidence="2" type="ORF">QR680_015609</name>
</gene>
<evidence type="ECO:0008006" key="4">
    <source>
        <dbReference type="Google" id="ProtNLM"/>
    </source>
</evidence>
<sequence>MAVSDVVSDFEIRYEMYRYVIIFNTACAIPLNLFTAYLILTKSPKQLSIYKYILLNISLWIFLTDINLGILLLPLPIAEIYAIYATGLIKPLGPTVGFASFAATGILVGEYLVALLFAFFYRYYCIKYGTKFVSKKNVSALYWMAAVSAMIVPPGTMTGSILNAFVDREEF</sequence>